<dbReference type="RefSeq" id="WP_201638011.1">
    <property type="nucleotide sequence ID" value="NZ_JAEQNB010000008.1"/>
</dbReference>
<gene>
    <name evidence="2" type="ORF">JJB07_20665</name>
</gene>
<keyword evidence="1" id="KW-0812">Transmembrane</keyword>
<feature type="transmembrane region" description="Helical" evidence="1">
    <location>
        <begin position="135"/>
        <end position="154"/>
    </location>
</feature>
<feature type="transmembrane region" description="Helical" evidence="1">
    <location>
        <begin position="341"/>
        <end position="361"/>
    </location>
</feature>
<feature type="transmembrane region" description="Helical" evidence="1">
    <location>
        <begin position="241"/>
        <end position="260"/>
    </location>
</feature>
<evidence type="ECO:0000313" key="2">
    <source>
        <dbReference type="EMBL" id="MBL0389008.1"/>
    </source>
</evidence>
<feature type="transmembrane region" description="Helical" evidence="1">
    <location>
        <begin position="211"/>
        <end position="229"/>
    </location>
</feature>
<dbReference type="Proteomes" id="UP000602284">
    <property type="component" value="Unassembled WGS sequence"/>
</dbReference>
<feature type="transmembrane region" description="Helical" evidence="1">
    <location>
        <begin position="420"/>
        <end position="436"/>
    </location>
</feature>
<evidence type="ECO:0000256" key="1">
    <source>
        <dbReference type="SAM" id="Phobius"/>
    </source>
</evidence>
<evidence type="ECO:0008006" key="4">
    <source>
        <dbReference type="Google" id="ProtNLM"/>
    </source>
</evidence>
<proteinExistence type="predicted"/>
<feature type="transmembrane region" description="Helical" evidence="1">
    <location>
        <begin position="43"/>
        <end position="76"/>
    </location>
</feature>
<keyword evidence="1" id="KW-0472">Membrane</keyword>
<name>A0ABS1JH69_9BACL</name>
<sequence length="659" mass="75009">MYGSFWNIVYVFLHMAFAILLLMVWVPRLLFSLKESVERPMAYLLRVVFFYIVLAYALVLTQLFEVMAILGVILLYASRGYLKKTAQAARNNLFTMIGLMFYEALDTGSQLKKFGKDLGKKARARLRLAFQNKGFGSWLFAGAFATVFLSSAFVRLRYAVLDAAPSMSDGYVTLAWMKYIEQRVLFHDGIYPQGFHMILAYLHKFAAVDQIYILNWTGPFVGVMITYSVYWTTARWTKNRWAGLLAAVAFGIGGTSLHGADWARQASTNSQEFALVFLLPSLYFFAKYMMEGEREDLLTGGAGLSITGFVHTLVFAYGGMGLAVAMFGGLLMRARPYLKRLWPMTIVGVVSIVCAVAPFGIGKLLGREVHSSSEDFLLERVQVSPPDLRIWDYMALAGLAVLTLAWLLRRKPFREKGMDFIAILFLAASFVMYYWAPTITQSLVLASRVNIFWALTLPIAIGMGVHHLVAWLRWNPVRTTIQAVSAAALFSNCVVTTHLEAIHPYKMEWKEGVEQYLQISQEYRPKTWMIVSQSEGYSLVLGNGYHLYLEDFLKNYDPALPPLTHFGWTGPDPAIPPDVFLYHEKQVFEVDKSNSVYTLLAEKYAQRKEQNQQLDAWMKTYEAANGKPDVFYEDDHLVIYHLHKQETEEEKQQKVWGKS</sequence>
<evidence type="ECO:0000313" key="3">
    <source>
        <dbReference type="Proteomes" id="UP000602284"/>
    </source>
</evidence>
<comment type="caution">
    <text evidence="2">The sequence shown here is derived from an EMBL/GenBank/DDBJ whole genome shotgun (WGS) entry which is preliminary data.</text>
</comment>
<keyword evidence="1" id="KW-1133">Transmembrane helix</keyword>
<feature type="transmembrane region" description="Helical" evidence="1">
    <location>
        <begin position="6"/>
        <end position="31"/>
    </location>
</feature>
<feature type="transmembrane region" description="Helical" evidence="1">
    <location>
        <begin position="390"/>
        <end position="408"/>
    </location>
</feature>
<feature type="transmembrane region" description="Helical" evidence="1">
    <location>
        <begin position="302"/>
        <end position="329"/>
    </location>
</feature>
<feature type="transmembrane region" description="Helical" evidence="1">
    <location>
        <begin position="272"/>
        <end position="290"/>
    </location>
</feature>
<organism evidence="2 3">
    <name type="scientific">Tumebacillus amylolyticus</name>
    <dbReference type="NCBI Taxonomy" id="2801339"/>
    <lineage>
        <taxon>Bacteria</taxon>
        <taxon>Bacillati</taxon>
        <taxon>Bacillota</taxon>
        <taxon>Bacilli</taxon>
        <taxon>Bacillales</taxon>
        <taxon>Alicyclobacillaceae</taxon>
        <taxon>Tumebacillus</taxon>
    </lineage>
</organism>
<reference evidence="2 3" key="1">
    <citation type="submission" date="2021-01" db="EMBL/GenBank/DDBJ databases">
        <title>Tumebacillus sp. strain ITR2 16S ribosomal RNA gene Genome sequencing and assembly.</title>
        <authorList>
            <person name="Kang M."/>
        </authorList>
    </citation>
    <scope>NUCLEOTIDE SEQUENCE [LARGE SCALE GENOMIC DNA]</scope>
    <source>
        <strain evidence="2 3">ITR2</strain>
    </source>
</reference>
<feature type="transmembrane region" description="Helical" evidence="1">
    <location>
        <begin position="451"/>
        <end position="472"/>
    </location>
</feature>
<protein>
    <recommendedName>
        <fullName evidence="4">Glycosyltransferase RgtA/B/C/D-like domain-containing protein</fullName>
    </recommendedName>
</protein>
<accession>A0ABS1JH69</accession>
<keyword evidence="3" id="KW-1185">Reference proteome</keyword>
<dbReference type="EMBL" id="JAEQNB010000008">
    <property type="protein sequence ID" value="MBL0389008.1"/>
    <property type="molecule type" value="Genomic_DNA"/>
</dbReference>